<dbReference type="InterPro" id="IPR021035">
    <property type="entry name" value="Glycop-60_Cryptosporidium"/>
</dbReference>
<dbReference type="Pfam" id="PF01344">
    <property type="entry name" value="Kelch_1"/>
    <property type="match status" value="2"/>
</dbReference>
<gene>
    <name evidence="6" type="primary">LOC120249884</name>
</gene>
<evidence type="ECO:0000313" key="6">
    <source>
        <dbReference type="RefSeq" id="XP_039114510.1"/>
    </source>
</evidence>
<feature type="region of interest" description="Disordered" evidence="3">
    <location>
        <begin position="432"/>
        <end position="456"/>
    </location>
</feature>
<evidence type="ECO:0000259" key="4">
    <source>
        <dbReference type="PROSITE" id="PS50181"/>
    </source>
</evidence>
<dbReference type="GeneID" id="120249884"/>
<dbReference type="InterPro" id="IPR006652">
    <property type="entry name" value="Kelch_1"/>
</dbReference>
<reference evidence="6" key="1">
    <citation type="submission" date="2025-08" db="UniProtKB">
        <authorList>
            <consortium name="RefSeq"/>
        </authorList>
    </citation>
    <scope>IDENTIFICATION</scope>
</reference>
<dbReference type="SMART" id="SM00612">
    <property type="entry name" value="Kelch"/>
    <property type="match status" value="2"/>
</dbReference>
<evidence type="ECO:0000256" key="1">
    <source>
        <dbReference type="ARBA" id="ARBA00022441"/>
    </source>
</evidence>
<evidence type="ECO:0000313" key="5">
    <source>
        <dbReference type="Proteomes" id="UP001515500"/>
    </source>
</evidence>
<dbReference type="InterPro" id="IPR036047">
    <property type="entry name" value="F-box-like_dom_sf"/>
</dbReference>
<sequence length="482" mass="53291">MGSLLSAPVSRTKSLDDCETSQTETCKRLKMTASCDDNPRLIPSLPDEISFQILARVPRIHYLSMKLVAKNWKAALSSNEVYQLRKELGSTEEWLYILVKVERENTLMWLGLDPVSRKWQRLPPIPYVAPEEESSSTALIGSWMWNVLGSSVKIADYIRGWMGRRNVFERIKLCGCATGVVDGCLYVVGGFSTASAMKSVWRYDPCLNQWREVRSMATGRAFCKTGLLNNKLYVVGGVNLNGGSLTPLLSAEVFDPCTEQWSEVPTMPFAKADLLAIDLLADMLKPMATGMTPYMGKLYVPQSLYCWPFFVDVGGQIYDPETNSWFEMPPGMGDGWPARQAGTKLSVIVGGDLYALEPSNSTDGAKIKRYDFLKDEWNIVVETVPVHDFTNSHSRYLLASLLGKVHVITKDADNNTTILQADLQDQTCLSTSRSSSTHASSSHGNASSSSASSSRGSFDLSEGEMNAWKVIARKNFGTGRAC</sequence>
<protein>
    <submittedName>
        <fullName evidence="6">F-box/kelch-repeat protein At1g22040-like</fullName>
    </submittedName>
</protein>
<feature type="domain" description="F-box" evidence="4">
    <location>
        <begin position="39"/>
        <end position="85"/>
    </location>
</feature>
<dbReference type="Pfam" id="PF00646">
    <property type="entry name" value="F-box"/>
    <property type="match status" value="1"/>
</dbReference>
<dbReference type="InterPro" id="IPR001810">
    <property type="entry name" value="F-box_dom"/>
</dbReference>
<dbReference type="Proteomes" id="UP001515500">
    <property type="component" value="Chromosome 19"/>
</dbReference>
<organism evidence="5 6">
    <name type="scientific">Dioscorea cayennensis subsp. rotundata</name>
    <name type="common">White Guinea yam</name>
    <name type="synonym">Dioscorea rotundata</name>
    <dbReference type="NCBI Taxonomy" id="55577"/>
    <lineage>
        <taxon>Eukaryota</taxon>
        <taxon>Viridiplantae</taxon>
        <taxon>Streptophyta</taxon>
        <taxon>Embryophyta</taxon>
        <taxon>Tracheophyta</taxon>
        <taxon>Spermatophyta</taxon>
        <taxon>Magnoliopsida</taxon>
        <taxon>Liliopsida</taxon>
        <taxon>Dioscoreales</taxon>
        <taxon>Dioscoreaceae</taxon>
        <taxon>Dioscorea</taxon>
    </lineage>
</organism>
<keyword evidence="2" id="KW-0677">Repeat</keyword>
<dbReference type="AlphaFoldDB" id="A0AB40AHQ8"/>
<evidence type="ECO:0000256" key="2">
    <source>
        <dbReference type="ARBA" id="ARBA00022737"/>
    </source>
</evidence>
<dbReference type="PANTHER" id="PTHR46344:SF27">
    <property type="entry name" value="KELCH REPEAT SUPERFAMILY PROTEIN"/>
    <property type="match status" value="1"/>
</dbReference>
<dbReference type="SUPFAM" id="SSF81383">
    <property type="entry name" value="F-box domain"/>
    <property type="match status" value="1"/>
</dbReference>
<dbReference type="PROSITE" id="PS50181">
    <property type="entry name" value="FBOX"/>
    <property type="match status" value="1"/>
</dbReference>
<proteinExistence type="predicted"/>
<dbReference type="SUPFAM" id="SSF117281">
    <property type="entry name" value="Kelch motif"/>
    <property type="match status" value="1"/>
</dbReference>
<name>A0AB40AHQ8_DIOCR</name>
<keyword evidence="5" id="KW-1185">Reference proteome</keyword>
<dbReference type="InterPro" id="IPR015915">
    <property type="entry name" value="Kelch-typ_b-propeller"/>
</dbReference>
<dbReference type="SMART" id="SM00256">
    <property type="entry name" value="FBOX"/>
    <property type="match status" value="1"/>
</dbReference>
<dbReference type="Gene3D" id="2.120.10.80">
    <property type="entry name" value="Kelch-type beta propeller"/>
    <property type="match status" value="1"/>
</dbReference>
<dbReference type="CDD" id="cd22152">
    <property type="entry name" value="F-box_AtAFR-like"/>
    <property type="match status" value="1"/>
</dbReference>
<accession>A0AB40AHQ8</accession>
<dbReference type="Pfam" id="PF11025">
    <property type="entry name" value="GP40"/>
    <property type="match status" value="1"/>
</dbReference>
<dbReference type="PANTHER" id="PTHR46344">
    <property type="entry name" value="OS02G0202900 PROTEIN"/>
    <property type="match status" value="1"/>
</dbReference>
<evidence type="ECO:0000256" key="3">
    <source>
        <dbReference type="SAM" id="MobiDB-lite"/>
    </source>
</evidence>
<dbReference type="RefSeq" id="XP_039114510.1">
    <property type="nucleotide sequence ID" value="XM_039258576.1"/>
</dbReference>
<keyword evidence="1" id="KW-0880">Kelch repeat</keyword>